<name>A0A4P2VNV4_9ARCH</name>
<evidence type="ECO:0000256" key="3">
    <source>
        <dbReference type="ARBA" id="ARBA00001966"/>
    </source>
</evidence>
<dbReference type="InterPro" id="IPR051457">
    <property type="entry name" value="2-oxoacid:Fd_oxidoreductase"/>
</dbReference>
<evidence type="ECO:0000256" key="1">
    <source>
        <dbReference type="ARBA" id="ARBA00001946"/>
    </source>
</evidence>
<dbReference type="SUPFAM" id="SSF52518">
    <property type="entry name" value="Thiamin diphosphate-binding fold (THDP-binding)"/>
    <property type="match status" value="1"/>
</dbReference>
<sequence>MARRPSPTDYRSDLWNDWCPGCGNFGIVAAMYQALAEMNADPRMTVVVSGIGCSGKTPHFVKVSGVHTLHGRAIPFATGIKLANPKLNVIVNGGDGDLLGIGAGHFVALGRRNVDLVVIMHDNQVYGLTKGQASPTLPREMQTKALPKPNMQDPVNPVALAISSGYTFVARGYSSKVKHLKDLIKAAIEHRGAAFIDVLQPCVTYNDIFTYDYYDKRVYQLEEAGWNPDVKDESDAVGKASEAYSKAFEWGDRIPIGVFYRNTHVPSFEDRIAARLPNYLKVPPAEETVDRGGIPVMDGAAFRKAFSEYIVDVAKG</sequence>
<comment type="cofactor">
    <cofactor evidence="3">
        <name>[4Fe-4S] cluster</name>
        <dbReference type="ChEBI" id="CHEBI:49883"/>
    </cofactor>
</comment>
<dbReference type="InterPro" id="IPR029061">
    <property type="entry name" value="THDP-binding"/>
</dbReference>
<dbReference type="InterPro" id="IPR011896">
    <property type="entry name" value="OFOB"/>
</dbReference>
<dbReference type="PANTHER" id="PTHR48084">
    <property type="entry name" value="2-OXOGLUTARATE OXIDOREDUCTASE SUBUNIT KORB-RELATED"/>
    <property type="match status" value="1"/>
</dbReference>
<dbReference type="Pfam" id="PF02775">
    <property type="entry name" value="TPP_enzyme_C"/>
    <property type="match status" value="1"/>
</dbReference>
<dbReference type="InterPro" id="IPR011766">
    <property type="entry name" value="TPP_enzyme_TPP-bd"/>
</dbReference>
<evidence type="ECO:0000256" key="2">
    <source>
        <dbReference type="ARBA" id="ARBA00001964"/>
    </source>
</evidence>
<evidence type="ECO:0000256" key="8">
    <source>
        <dbReference type="ARBA" id="ARBA00023014"/>
    </source>
</evidence>
<organism evidence="12 13">
    <name type="scientific">Conexivisphaera calida</name>
    <dbReference type="NCBI Taxonomy" id="1874277"/>
    <lineage>
        <taxon>Archaea</taxon>
        <taxon>Nitrososphaerota</taxon>
        <taxon>Conexivisphaeria</taxon>
        <taxon>Conexivisphaerales</taxon>
        <taxon>Conexivisphaeraceae</taxon>
        <taxon>Conexivisphaera</taxon>
    </lineage>
</organism>
<dbReference type="GO" id="GO:0047553">
    <property type="term" value="F:2-oxoglutarate synthase activity"/>
    <property type="evidence" value="ECO:0007669"/>
    <property type="project" value="UniProtKB-EC"/>
</dbReference>
<keyword evidence="7" id="KW-0408">Iron</keyword>
<evidence type="ECO:0000313" key="12">
    <source>
        <dbReference type="EMBL" id="BBE42585.1"/>
    </source>
</evidence>
<dbReference type="NCBIfam" id="NF041171">
    <property type="entry name" value="Oxoac_fdxbeta_Archa"/>
    <property type="match status" value="1"/>
</dbReference>
<feature type="domain" description="Pyruvate ferredoxin oxidoreductase beta subunit C-terminal" evidence="11">
    <location>
        <begin position="202"/>
        <end position="273"/>
    </location>
</feature>
<proteinExistence type="predicted"/>
<evidence type="ECO:0000259" key="10">
    <source>
        <dbReference type="Pfam" id="PF02775"/>
    </source>
</evidence>
<keyword evidence="13" id="KW-1185">Reference proteome</keyword>
<keyword evidence="8" id="KW-0411">Iron-sulfur</keyword>
<dbReference type="EMBL" id="AP018732">
    <property type="protein sequence ID" value="BBE42585.1"/>
    <property type="molecule type" value="Genomic_DNA"/>
</dbReference>
<dbReference type="Pfam" id="PF12367">
    <property type="entry name" value="PFO_beta_C"/>
    <property type="match status" value="1"/>
</dbReference>
<evidence type="ECO:0000259" key="11">
    <source>
        <dbReference type="Pfam" id="PF12367"/>
    </source>
</evidence>
<dbReference type="GO" id="GO:0030976">
    <property type="term" value="F:thiamine pyrophosphate binding"/>
    <property type="evidence" value="ECO:0007669"/>
    <property type="project" value="InterPro"/>
</dbReference>
<dbReference type="EC" id="1.2.7.3" evidence="12"/>
<dbReference type="NCBIfam" id="TIGR02177">
    <property type="entry name" value="PorB_KorB"/>
    <property type="match status" value="1"/>
</dbReference>
<protein>
    <submittedName>
        <fullName evidence="12">2-oxoglutarate oxidoreductase, beta subunit</fullName>
        <ecNumber evidence="12">1.2.7.3</ecNumber>
    </submittedName>
</protein>
<comment type="cofactor">
    <cofactor evidence="2">
        <name>thiamine diphosphate</name>
        <dbReference type="ChEBI" id="CHEBI:58937"/>
    </cofactor>
</comment>
<dbReference type="InterPro" id="IPR032686">
    <property type="entry name" value="PFO_beta_C"/>
</dbReference>
<dbReference type="RefSeq" id="WP_174448802.1">
    <property type="nucleotide sequence ID" value="NZ_AP018732.1"/>
</dbReference>
<dbReference type="Gene3D" id="3.40.50.970">
    <property type="match status" value="1"/>
</dbReference>
<dbReference type="PANTHER" id="PTHR48084:SF2">
    <property type="entry name" value="PYRUVATE FERREDOXIN_FLAVODOXIN OXIDOREDUCTASE, BETA SUBUNIT"/>
    <property type="match status" value="1"/>
</dbReference>
<reference evidence="12 13" key="1">
    <citation type="journal article" date="2019" name="ISME J.">
        <title>Isolation and characterization of a thermophilic sulfur- and iron-reducing thaumarchaeote from a terrestrial acidic hot spring.</title>
        <authorList>
            <person name="Kato S."/>
            <person name="Itoh T."/>
            <person name="Yuki M."/>
            <person name="Nagamori M."/>
            <person name="Ohnishi M."/>
            <person name="Uematsu K."/>
            <person name="Suzuki K."/>
            <person name="Takashina T."/>
            <person name="Ohkuma M."/>
        </authorList>
    </citation>
    <scope>NUCLEOTIDE SEQUENCE [LARGE SCALE GENOMIC DNA]</scope>
    <source>
        <strain evidence="12 13">NAS-02</strain>
    </source>
</reference>
<dbReference type="GO" id="GO:0044272">
    <property type="term" value="P:sulfur compound biosynthetic process"/>
    <property type="evidence" value="ECO:0007669"/>
    <property type="project" value="UniProtKB-ARBA"/>
</dbReference>
<keyword evidence="5" id="KW-0460">Magnesium</keyword>
<dbReference type="CDD" id="cd03375">
    <property type="entry name" value="TPP_OGFOR"/>
    <property type="match status" value="1"/>
</dbReference>
<dbReference type="GO" id="GO:0045333">
    <property type="term" value="P:cellular respiration"/>
    <property type="evidence" value="ECO:0007669"/>
    <property type="project" value="UniProtKB-ARBA"/>
</dbReference>
<keyword evidence="6 12" id="KW-0560">Oxidoreductase</keyword>
<accession>A0A4P2VNV4</accession>
<keyword evidence="9" id="KW-0786">Thiamine pyrophosphate</keyword>
<comment type="cofactor">
    <cofactor evidence="1">
        <name>Mg(2+)</name>
        <dbReference type="ChEBI" id="CHEBI:18420"/>
    </cofactor>
</comment>
<evidence type="ECO:0000256" key="7">
    <source>
        <dbReference type="ARBA" id="ARBA00023004"/>
    </source>
</evidence>
<dbReference type="AlphaFoldDB" id="A0A4P2VNV4"/>
<dbReference type="GO" id="GO:0046872">
    <property type="term" value="F:metal ion binding"/>
    <property type="evidence" value="ECO:0007669"/>
    <property type="project" value="UniProtKB-KW"/>
</dbReference>
<keyword evidence="4" id="KW-0479">Metal-binding</keyword>
<evidence type="ECO:0000256" key="4">
    <source>
        <dbReference type="ARBA" id="ARBA00022723"/>
    </source>
</evidence>
<gene>
    <name evidence="12" type="ORF">NAS2_1196</name>
</gene>
<feature type="domain" description="Thiamine pyrophosphate enzyme TPP-binding" evidence="10">
    <location>
        <begin position="51"/>
        <end position="198"/>
    </location>
</feature>
<dbReference type="GO" id="GO:0051536">
    <property type="term" value="F:iron-sulfur cluster binding"/>
    <property type="evidence" value="ECO:0007669"/>
    <property type="project" value="UniProtKB-KW"/>
</dbReference>
<dbReference type="GeneID" id="55585007"/>
<dbReference type="KEGG" id="ccai:NAS2_1196"/>
<evidence type="ECO:0000256" key="6">
    <source>
        <dbReference type="ARBA" id="ARBA00023002"/>
    </source>
</evidence>
<dbReference type="Proteomes" id="UP000509448">
    <property type="component" value="Chromosome"/>
</dbReference>
<evidence type="ECO:0000256" key="5">
    <source>
        <dbReference type="ARBA" id="ARBA00022842"/>
    </source>
</evidence>
<dbReference type="GO" id="GO:0006082">
    <property type="term" value="P:organic acid metabolic process"/>
    <property type="evidence" value="ECO:0007669"/>
    <property type="project" value="UniProtKB-ARBA"/>
</dbReference>
<evidence type="ECO:0000313" key="13">
    <source>
        <dbReference type="Proteomes" id="UP000509448"/>
    </source>
</evidence>
<dbReference type="InterPro" id="IPR053399">
    <property type="entry name" value="2-oxoacid:Fd_oxidored_beta"/>
</dbReference>
<dbReference type="OrthoDB" id="30755at2157"/>
<evidence type="ECO:0000256" key="9">
    <source>
        <dbReference type="ARBA" id="ARBA00023052"/>
    </source>
</evidence>